<proteinExistence type="predicted"/>
<gene>
    <name evidence="2" type="ORF">BXYJ_LOCUS741</name>
</gene>
<keyword evidence="1" id="KW-0472">Membrane</keyword>
<accession>A0A7I8XGJ4</accession>
<dbReference type="Proteomes" id="UP000582659">
    <property type="component" value="Unassembled WGS sequence"/>
</dbReference>
<dbReference type="AlphaFoldDB" id="A0A7I8XGJ4"/>
<feature type="transmembrane region" description="Helical" evidence="1">
    <location>
        <begin position="207"/>
        <end position="229"/>
    </location>
</feature>
<dbReference type="PANTHER" id="PTHR23021">
    <property type="entry name" value="SERPENTINE RECEPTOR, CLASS T"/>
    <property type="match status" value="1"/>
</dbReference>
<dbReference type="SUPFAM" id="SSF81321">
    <property type="entry name" value="Family A G protein-coupled receptor-like"/>
    <property type="match status" value="1"/>
</dbReference>
<keyword evidence="3" id="KW-1185">Reference proteome</keyword>
<dbReference type="InterPro" id="IPR019425">
    <property type="entry name" value="7TM_GPCR_serpentine_rcpt_Srt"/>
</dbReference>
<dbReference type="PANTHER" id="PTHR23021:SF11">
    <property type="entry name" value="SERPENTINE RECEPTOR, CLASS T"/>
    <property type="match status" value="1"/>
</dbReference>
<feature type="transmembrane region" description="Helical" evidence="1">
    <location>
        <begin position="250"/>
        <end position="271"/>
    </location>
</feature>
<feature type="transmembrane region" description="Helical" evidence="1">
    <location>
        <begin position="283"/>
        <end position="302"/>
    </location>
</feature>
<feature type="transmembrane region" description="Helical" evidence="1">
    <location>
        <begin position="33"/>
        <end position="57"/>
    </location>
</feature>
<comment type="caution">
    <text evidence="2">The sequence shown here is derived from an EMBL/GenBank/DDBJ whole genome shotgun (WGS) entry which is preliminary data.</text>
</comment>
<sequence length="338" mass="38921">MEVLFDRQEYDRLYNCSLYEQGYFDHMKVPNRVIGLFYILSGLTYISLYIPTIYVMALPKYRKFSCYKIMLFLAVIDSICLTMVCVLYGVFAYKGMVFCDSPMLFYVSGCIGTALWNCTCLTVIVLAINRLCDLLNTGWLHALFSKGRTKYWLLIPIIDFVLVMWYSRVFLFTSVYYAEFNDPYVGTIFENLDDTKYLSYATTINDIVSPIIMVLLYSVICVLLLIRTYKIKFDRATSTATRLTNFQKTTVIQSCLICCLFVLCGAFYNYINIFGGTAGLMTLTQIIWQSCHGGPVIIYLIFNRSLRNEFKKLMGEMTKKNVSTMSINDTGNSNHNNT</sequence>
<evidence type="ECO:0000313" key="2">
    <source>
        <dbReference type="EMBL" id="CAD5208505.1"/>
    </source>
</evidence>
<dbReference type="EMBL" id="CAJFDI010000001">
    <property type="protein sequence ID" value="CAD5208505.1"/>
    <property type="molecule type" value="Genomic_DNA"/>
</dbReference>
<feature type="transmembrane region" description="Helical" evidence="1">
    <location>
        <begin position="149"/>
        <end position="167"/>
    </location>
</feature>
<keyword evidence="1" id="KW-1133">Transmembrane helix</keyword>
<evidence type="ECO:0000313" key="3">
    <source>
        <dbReference type="Proteomes" id="UP000659654"/>
    </source>
</evidence>
<protein>
    <submittedName>
        <fullName evidence="2">(pine wood nematode) hypothetical protein</fullName>
    </submittedName>
</protein>
<dbReference type="Proteomes" id="UP000659654">
    <property type="component" value="Unassembled WGS sequence"/>
</dbReference>
<dbReference type="Gene3D" id="1.20.1070.10">
    <property type="entry name" value="Rhodopsin 7-helix transmembrane proteins"/>
    <property type="match status" value="1"/>
</dbReference>
<reference evidence="2" key="1">
    <citation type="submission" date="2020-09" db="EMBL/GenBank/DDBJ databases">
        <authorList>
            <person name="Kikuchi T."/>
        </authorList>
    </citation>
    <scope>NUCLEOTIDE SEQUENCE</scope>
    <source>
        <strain evidence="2">Ka4C1</strain>
    </source>
</reference>
<dbReference type="Pfam" id="PF10321">
    <property type="entry name" value="7TM_GPCR_Srt"/>
    <property type="match status" value="1"/>
</dbReference>
<organism evidence="2 3">
    <name type="scientific">Bursaphelenchus xylophilus</name>
    <name type="common">Pinewood nematode worm</name>
    <name type="synonym">Aphelenchoides xylophilus</name>
    <dbReference type="NCBI Taxonomy" id="6326"/>
    <lineage>
        <taxon>Eukaryota</taxon>
        <taxon>Metazoa</taxon>
        <taxon>Ecdysozoa</taxon>
        <taxon>Nematoda</taxon>
        <taxon>Chromadorea</taxon>
        <taxon>Rhabditida</taxon>
        <taxon>Tylenchina</taxon>
        <taxon>Tylenchomorpha</taxon>
        <taxon>Aphelenchoidea</taxon>
        <taxon>Aphelenchoididae</taxon>
        <taxon>Bursaphelenchus</taxon>
    </lineage>
</organism>
<dbReference type="OrthoDB" id="5846777at2759"/>
<dbReference type="EMBL" id="CAJFCV020000001">
    <property type="protein sequence ID" value="CAG9081765.1"/>
    <property type="molecule type" value="Genomic_DNA"/>
</dbReference>
<evidence type="ECO:0000256" key="1">
    <source>
        <dbReference type="SAM" id="Phobius"/>
    </source>
</evidence>
<dbReference type="SMR" id="A0A7I8XGJ4"/>
<name>A0A7I8XGJ4_BURXY</name>
<keyword evidence="1" id="KW-0812">Transmembrane</keyword>
<feature type="transmembrane region" description="Helical" evidence="1">
    <location>
        <begin position="103"/>
        <end position="128"/>
    </location>
</feature>
<feature type="transmembrane region" description="Helical" evidence="1">
    <location>
        <begin position="69"/>
        <end position="91"/>
    </location>
</feature>